<proteinExistence type="predicted"/>
<protein>
    <recommendedName>
        <fullName evidence="4">Saposin B-type domain-containing protein</fullName>
    </recommendedName>
</protein>
<feature type="chain" id="PRO_5004571384" description="Saposin B-type domain-containing protein" evidence="1">
    <location>
        <begin position="21"/>
        <end position="189"/>
    </location>
</feature>
<sequence>MRLLALLSAAFPLLLPLATSQRCTAVESAALHDTLSTDGAWACAMDALVALSEPLTPTDVAAVCASPACVAYLRETRPLLSTCSSWPRDDDAALATNLAALVNACADTACSSEQDALVQSLIAEVRNPHCDAAMEALGPHMTSESFCTLRPCTQALRAILPRLPPCALPPTVAAFVSLLHSCDAAPPNL</sequence>
<dbReference type="RefSeq" id="XP_008609419.1">
    <property type="nucleotide sequence ID" value="XM_008611197.1"/>
</dbReference>
<keyword evidence="1" id="KW-0732">Signal</keyword>
<gene>
    <name evidence="2" type="ORF">SDRG_05481</name>
</gene>
<dbReference type="OMA" id="WACAMDA"/>
<accession>T0S3D6</accession>
<dbReference type="OrthoDB" id="10431013at2759"/>
<evidence type="ECO:0000313" key="2">
    <source>
        <dbReference type="EMBL" id="EQC37257.1"/>
    </source>
</evidence>
<dbReference type="Proteomes" id="UP000030762">
    <property type="component" value="Unassembled WGS sequence"/>
</dbReference>
<dbReference type="VEuPathDB" id="FungiDB:SDRG_05481"/>
<dbReference type="GeneID" id="19946208"/>
<dbReference type="EMBL" id="JH767145">
    <property type="protein sequence ID" value="EQC37257.1"/>
    <property type="molecule type" value="Genomic_DNA"/>
</dbReference>
<evidence type="ECO:0000256" key="1">
    <source>
        <dbReference type="SAM" id="SignalP"/>
    </source>
</evidence>
<keyword evidence="3" id="KW-1185">Reference proteome</keyword>
<name>T0S3D6_SAPDV</name>
<dbReference type="AlphaFoldDB" id="T0S3D6"/>
<reference evidence="2 3" key="1">
    <citation type="submission" date="2012-04" db="EMBL/GenBank/DDBJ databases">
        <title>The Genome Sequence of Saprolegnia declina VS20.</title>
        <authorList>
            <consortium name="The Broad Institute Genome Sequencing Platform"/>
            <person name="Russ C."/>
            <person name="Nusbaum C."/>
            <person name="Tyler B."/>
            <person name="van West P."/>
            <person name="Dieguez-Uribeondo J."/>
            <person name="de Bruijn I."/>
            <person name="Tripathy S."/>
            <person name="Jiang R."/>
            <person name="Young S.K."/>
            <person name="Zeng Q."/>
            <person name="Gargeya S."/>
            <person name="Fitzgerald M."/>
            <person name="Haas B."/>
            <person name="Abouelleil A."/>
            <person name="Alvarado L."/>
            <person name="Arachchi H.M."/>
            <person name="Berlin A."/>
            <person name="Chapman S.B."/>
            <person name="Goldberg J."/>
            <person name="Griggs A."/>
            <person name="Gujja S."/>
            <person name="Hansen M."/>
            <person name="Howarth C."/>
            <person name="Imamovic A."/>
            <person name="Larimer J."/>
            <person name="McCowen C."/>
            <person name="Montmayeur A."/>
            <person name="Murphy C."/>
            <person name="Neiman D."/>
            <person name="Pearson M."/>
            <person name="Priest M."/>
            <person name="Roberts A."/>
            <person name="Saif S."/>
            <person name="Shea T."/>
            <person name="Sisk P."/>
            <person name="Sykes S."/>
            <person name="Wortman J."/>
            <person name="Nusbaum C."/>
            <person name="Birren B."/>
        </authorList>
    </citation>
    <scope>NUCLEOTIDE SEQUENCE [LARGE SCALE GENOMIC DNA]</scope>
    <source>
        <strain evidence="2 3">VS20</strain>
    </source>
</reference>
<feature type="signal peptide" evidence="1">
    <location>
        <begin position="1"/>
        <end position="20"/>
    </location>
</feature>
<organism evidence="2 3">
    <name type="scientific">Saprolegnia diclina (strain VS20)</name>
    <dbReference type="NCBI Taxonomy" id="1156394"/>
    <lineage>
        <taxon>Eukaryota</taxon>
        <taxon>Sar</taxon>
        <taxon>Stramenopiles</taxon>
        <taxon>Oomycota</taxon>
        <taxon>Saprolegniomycetes</taxon>
        <taxon>Saprolegniales</taxon>
        <taxon>Saprolegniaceae</taxon>
        <taxon>Saprolegnia</taxon>
    </lineage>
</organism>
<evidence type="ECO:0000313" key="3">
    <source>
        <dbReference type="Proteomes" id="UP000030762"/>
    </source>
</evidence>
<dbReference type="InParanoid" id="T0S3D6"/>
<evidence type="ECO:0008006" key="4">
    <source>
        <dbReference type="Google" id="ProtNLM"/>
    </source>
</evidence>